<dbReference type="InterPro" id="IPR000639">
    <property type="entry name" value="Epox_hydrolase-like"/>
</dbReference>
<evidence type="ECO:0000259" key="2">
    <source>
        <dbReference type="Pfam" id="PF00561"/>
    </source>
</evidence>
<keyword evidence="1" id="KW-0378">Hydrolase</keyword>
<reference evidence="3 4" key="1">
    <citation type="submission" date="2021-03" db="EMBL/GenBank/DDBJ databases">
        <title>Sequencing the genomes of 1000 actinobacteria strains.</title>
        <authorList>
            <person name="Klenk H.-P."/>
        </authorList>
    </citation>
    <scope>NUCLEOTIDE SEQUENCE [LARGE SCALE GENOMIC DNA]</scope>
    <source>
        <strain evidence="3 4">DSM 20168</strain>
    </source>
</reference>
<dbReference type="PANTHER" id="PTHR43329">
    <property type="entry name" value="EPOXIDE HYDROLASE"/>
    <property type="match status" value="1"/>
</dbReference>
<dbReference type="Pfam" id="PF00561">
    <property type="entry name" value="Abhydrolase_1"/>
    <property type="match status" value="1"/>
</dbReference>
<gene>
    <name evidence="3" type="ORF">JOF39_001166</name>
</gene>
<organism evidence="3 4">
    <name type="scientific">Glutamicibacter protophormiae</name>
    <name type="common">Brevibacterium protophormiae</name>
    <dbReference type="NCBI Taxonomy" id="37930"/>
    <lineage>
        <taxon>Bacteria</taxon>
        <taxon>Bacillati</taxon>
        <taxon>Actinomycetota</taxon>
        <taxon>Actinomycetes</taxon>
        <taxon>Micrococcales</taxon>
        <taxon>Micrococcaceae</taxon>
        <taxon>Glutamicibacter</taxon>
    </lineage>
</organism>
<comment type="caution">
    <text evidence="3">The sequence shown here is derived from an EMBL/GenBank/DDBJ whole genome shotgun (WGS) entry which is preliminary data.</text>
</comment>
<dbReference type="InterPro" id="IPR000073">
    <property type="entry name" value="AB_hydrolase_1"/>
</dbReference>
<evidence type="ECO:0000256" key="1">
    <source>
        <dbReference type="ARBA" id="ARBA00022801"/>
    </source>
</evidence>
<feature type="domain" description="AB hydrolase-1" evidence="2">
    <location>
        <begin position="39"/>
        <end position="142"/>
    </location>
</feature>
<keyword evidence="4" id="KW-1185">Reference proteome</keyword>
<evidence type="ECO:0000313" key="4">
    <source>
        <dbReference type="Proteomes" id="UP001195422"/>
    </source>
</evidence>
<proteinExistence type="predicted"/>
<accession>A0ABS4XNX1</accession>
<evidence type="ECO:0000313" key="3">
    <source>
        <dbReference type="EMBL" id="MBP2398085.1"/>
    </source>
</evidence>
<sequence>MTTASQTLPAMPAVEGVEHEYVEVAGGRMHVASRGTGDPILLLSGFGQSWWEWRDIMPALSDAGYRAIAPDLRGEGWTRLPFRQIDRTRRAEDILELLDLLGLGKVRVVSHDMGSVSAFQLAFAHPERIASHVMISVPPPQMRFHVGMVPGMRHLWHQEALSVPGVGSWLMRSGRVPRHFFSPVFFPRPLDPAVLDQYLALMQYEDSARAAVPLCRRMVLPELARIVGGRYRAARFAMPTLFIFGTEDSGFPPSVTGKAFADTTLYGPDVRLGLIEEAGHFVVDEQPAAVADAVLAFFASLEPEAADDRDE</sequence>
<dbReference type="RefSeq" id="WP_188949801.1">
    <property type="nucleotide sequence ID" value="NZ_BMPH01000017.1"/>
</dbReference>
<dbReference type="SUPFAM" id="SSF53474">
    <property type="entry name" value="alpha/beta-Hydrolases"/>
    <property type="match status" value="1"/>
</dbReference>
<dbReference type="PRINTS" id="PR00412">
    <property type="entry name" value="EPOXHYDRLASE"/>
</dbReference>
<dbReference type="Proteomes" id="UP001195422">
    <property type="component" value="Unassembled WGS sequence"/>
</dbReference>
<dbReference type="Gene3D" id="3.40.50.1820">
    <property type="entry name" value="alpha/beta hydrolase"/>
    <property type="match status" value="1"/>
</dbReference>
<dbReference type="InterPro" id="IPR029058">
    <property type="entry name" value="AB_hydrolase_fold"/>
</dbReference>
<name>A0ABS4XNX1_GLUPR</name>
<dbReference type="EMBL" id="JAGIOJ010000001">
    <property type="protein sequence ID" value="MBP2398085.1"/>
    <property type="molecule type" value="Genomic_DNA"/>
</dbReference>
<protein>
    <submittedName>
        <fullName evidence="3">Pimeloyl-ACP methyl ester carboxylesterase</fullName>
    </submittedName>
</protein>
<dbReference type="PRINTS" id="PR00111">
    <property type="entry name" value="ABHYDROLASE"/>
</dbReference>